<keyword evidence="3 7" id="KW-0646">Protease inhibitor</keyword>
<dbReference type="GO" id="GO:0004867">
    <property type="term" value="F:serine-type endopeptidase inhibitor activity"/>
    <property type="evidence" value="ECO:0007669"/>
    <property type="project" value="UniProtKB-UniRule"/>
</dbReference>
<evidence type="ECO:0000313" key="11">
    <source>
        <dbReference type="Proteomes" id="UP001314205"/>
    </source>
</evidence>
<feature type="chain" id="PRO_5043527692" description="Pacifastin domain-containing protein" evidence="8">
    <location>
        <begin position="19"/>
        <end position="500"/>
    </location>
</feature>
<evidence type="ECO:0000313" key="10">
    <source>
        <dbReference type="EMBL" id="CAK1590943.1"/>
    </source>
</evidence>
<gene>
    <name evidence="10" type="ORF">PARMNEM_LOCUS11242</name>
</gene>
<keyword evidence="4 7" id="KW-0722">Serine protease inhibitor</keyword>
<evidence type="ECO:0000256" key="4">
    <source>
        <dbReference type="ARBA" id="ARBA00022900"/>
    </source>
</evidence>
<feature type="signal peptide" evidence="8">
    <location>
        <begin position="1"/>
        <end position="18"/>
    </location>
</feature>
<feature type="disulfide bond" evidence="7">
    <location>
        <begin position="464"/>
        <end position="479"/>
    </location>
</feature>
<evidence type="ECO:0000256" key="8">
    <source>
        <dbReference type="SAM" id="SignalP"/>
    </source>
</evidence>
<dbReference type="GO" id="GO:0005576">
    <property type="term" value="C:extracellular region"/>
    <property type="evidence" value="ECO:0007669"/>
    <property type="project" value="UniProtKB-SubCell"/>
</dbReference>
<evidence type="ECO:0000256" key="6">
    <source>
        <dbReference type="ARBA" id="ARBA00029459"/>
    </source>
</evidence>
<comment type="caution">
    <text evidence="10">The sequence shown here is derived from an EMBL/GenBank/DDBJ whole genome shotgun (WGS) entry which is preliminary data.</text>
</comment>
<keyword evidence="11" id="KW-1185">Reference proteome</keyword>
<proteinExistence type="inferred from homology"/>
<dbReference type="InterPro" id="IPR036201">
    <property type="entry name" value="Pacifastin_dom_sf"/>
</dbReference>
<dbReference type="Proteomes" id="UP001314205">
    <property type="component" value="Unassembled WGS sequence"/>
</dbReference>
<comment type="caution">
    <text evidence="7">Lacks conserved residue(s) required for the propagation of feature annotation.</text>
</comment>
<reference evidence="10 11" key="1">
    <citation type="submission" date="2023-11" db="EMBL/GenBank/DDBJ databases">
        <authorList>
            <person name="Hedman E."/>
            <person name="Englund M."/>
            <person name="Stromberg M."/>
            <person name="Nyberg Akerstrom W."/>
            <person name="Nylinder S."/>
            <person name="Jareborg N."/>
            <person name="Kallberg Y."/>
            <person name="Kronander E."/>
        </authorList>
    </citation>
    <scope>NUCLEOTIDE SEQUENCE [LARGE SCALE GENOMIC DNA]</scope>
</reference>
<name>A0AAV1L7J4_9NEOP</name>
<feature type="disulfide bond" evidence="7">
    <location>
        <begin position="477"/>
        <end position="487"/>
    </location>
</feature>
<evidence type="ECO:0000256" key="1">
    <source>
        <dbReference type="ARBA" id="ARBA00004613"/>
    </source>
</evidence>
<feature type="domain" description="Pacifastin" evidence="9">
    <location>
        <begin position="461"/>
        <end position="495"/>
    </location>
</feature>
<feature type="disulfide bond" evidence="7">
    <location>
        <begin position="474"/>
        <end position="492"/>
    </location>
</feature>
<comment type="subcellular location">
    <subcellularLocation>
        <location evidence="1">Secreted</location>
    </subcellularLocation>
</comment>
<evidence type="ECO:0000256" key="2">
    <source>
        <dbReference type="ARBA" id="ARBA00022525"/>
    </source>
</evidence>
<evidence type="ECO:0000256" key="5">
    <source>
        <dbReference type="ARBA" id="ARBA00023157"/>
    </source>
</evidence>
<dbReference type="AlphaFoldDB" id="A0AAV1L7J4"/>
<keyword evidence="8" id="KW-0732">Signal</keyword>
<accession>A0AAV1L7J4</accession>
<protein>
    <recommendedName>
        <fullName evidence="9">Pacifastin domain-containing protein</fullName>
    </recommendedName>
</protein>
<evidence type="ECO:0000259" key="9">
    <source>
        <dbReference type="PROSITE" id="PS51446"/>
    </source>
</evidence>
<comment type="similarity">
    <text evidence="6 7">Belongs to the protease inhibitor I19 family.</text>
</comment>
<dbReference type="EMBL" id="CAVLGL010000086">
    <property type="protein sequence ID" value="CAK1590943.1"/>
    <property type="molecule type" value="Genomic_DNA"/>
</dbReference>
<organism evidence="10 11">
    <name type="scientific">Parnassius mnemosyne</name>
    <name type="common">clouded apollo</name>
    <dbReference type="NCBI Taxonomy" id="213953"/>
    <lineage>
        <taxon>Eukaryota</taxon>
        <taxon>Metazoa</taxon>
        <taxon>Ecdysozoa</taxon>
        <taxon>Arthropoda</taxon>
        <taxon>Hexapoda</taxon>
        <taxon>Insecta</taxon>
        <taxon>Pterygota</taxon>
        <taxon>Neoptera</taxon>
        <taxon>Endopterygota</taxon>
        <taxon>Lepidoptera</taxon>
        <taxon>Glossata</taxon>
        <taxon>Ditrysia</taxon>
        <taxon>Papilionoidea</taxon>
        <taxon>Papilionidae</taxon>
        <taxon>Parnassiinae</taxon>
        <taxon>Parnassini</taxon>
        <taxon>Parnassius</taxon>
        <taxon>Driopa</taxon>
    </lineage>
</organism>
<sequence>MYLKIFILLSINLMFALSMNYQQPVAEKVWSGRCVKNSHAINDCNWCWCDSNHRYRCEARDCTQVDMLGHFTDPIQDLDLGMEGRGSWRTTETACSPGVHYRRDSVLCVCNEDGNWPNPVCRDIFRIMHSVEVTRGIEISQKCAPSKLHLVGCNVCFCPSTGILNLDLCTKLACSKEDPVMNVTRNLEYEMKVEDDSLVHDAHISIYASCTTNKKYSLGCQTCRCLRNNRLLCDGCSTVEKNKERSNNLNLIGESVCNNYDVGEIFNEACNYCFCDEKTLKYCTTKKCLKYYPLRQLDIITENEFEFTHAPVDDHECKPGTKYTRECNTCYCSSQNGKKTFSCTMKQCNVKNAVSLTESDCVNRTMYKKNCLICRCDIEAGIKIETCVVDRSCTRISNDKETRALDFELLQGFCKPLHVYKTECNTCQCLSNSRILKCTSRNCKSQETLTVDLIPVKPKRPDHCPKGLSYKLDCNVCFCLDNGNAICTTNDCENKYEELY</sequence>
<keyword evidence="2" id="KW-0964">Secreted</keyword>
<dbReference type="InterPro" id="IPR008037">
    <property type="entry name" value="Pacifastin_dom"/>
</dbReference>
<evidence type="ECO:0000256" key="7">
    <source>
        <dbReference type="PROSITE-ProRule" id="PRU00776"/>
    </source>
</evidence>
<feature type="disulfide bond" evidence="7">
    <location>
        <begin position="317"/>
        <end position="332"/>
    </location>
</feature>
<feature type="site" description="Reactive bond" evidence="7">
    <location>
        <begin position="345"/>
        <end position="346"/>
    </location>
</feature>
<feature type="domain" description="Pacifastin" evidence="9">
    <location>
        <begin position="314"/>
        <end position="351"/>
    </location>
</feature>
<dbReference type="PROSITE" id="PS51446">
    <property type="entry name" value="PACIFASTIN"/>
    <property type="match status" value="2"/>
</dbReference>
<dbReference type="SUPFAM" id="SSF57283">
    <property type="entry name" value="PMP inhibitors"/>
    <property type="match status" value="2"/>
</dbReference>
<dbReference type="Pfam" id="PF05375">
    <property type="entry name" value="Pacifastin_I"/>
    <property type="match status" value="1"/>
</dbReference>
<evidence type="ECO:0000256" key="3">
    <source>
        <dbReference type="ARBA" id="ARBA00022690"/>
    </source>
</evidence>
<keyword evidence="5 7" id="KW-1015">Disulfide bond</keyword>